<dbReference type="InterPro" id="IPR001387">
    <property type="entry name" value="Cro/C1-type_HTH"/>
</dbReference>
<evidence type="ECO:0000313" key="2">
    <source>
        <dbReference type="EMBL" id="NMH81903.1"/>
    </source>
</evidence>
<protein>
    <submittedName>
        <fullName evidence="2">Helix-turn-helix domain-containing protein</fullName>
    </submittedName>
</protein>
<dbReference type="SUPFAM" id="SSF47413">
    <property type="entry name" value="lambda repressor-like DNA-binding domains"/>
    <property type="match status" value="1"/>
</dbReference>
<sequence length="290" mass="32660">MAPDEGPLLPRRRLGAELRRIRGHRTLDEVADATLISTSKLSRLENGQGAPQPRDIRDLIVFYDVDTATADRLRQWAGAGRRQAWWKQYSDVVSPPLNAYLDFESGASTIRAFALSLIPGLLQTAEHAGHLLGKLPPPRTAEQIQRLIEIRGRRQELLLAARSRTRLITVIDEGALHRKVGSPAEMHAQLDQLHRLSLLRNITIQILPYDAGVHAGLLGMFTVFQFADDVDRDIVAIETHSGQRYLKEQSSVQEYLRMFDGLSHRAHDPDESRELLEKIMSTLPAPKDPR</sequence>
<accession>A0ABX1RNF7</accession>
<dbReference type="RefSeq" id="WP_169399926.1">
    <property type="nucleotide sequence ID" value="NZ_BAAAJH010000003.1"/>
</dbReference>
<dbReference type="CDD" id="cd00093">
    <property type="entry name" value="HTH_XRE"/>
    <property type="match status" value="1"/>
</dbReference>
<dbReference type="Pfam" id="PF19054">
    <property type="entry name" value="DUF5753"/>
    <property type="match status" value="1"/>
</dbReference>
<evidence type="ECO:0000313" key="3">
    <source>
        <dbReference type="Proteomes" id="UP001296706"/>
    </source>
</evidence>
<dbReference type="SMART" id="SM00530">
    <property type="entry name" value="HTH_XRE"/>
    <property type="match status" value="1"/>
</dbReference>
<organism evidence="2 3">
    <name type="scientific">Pseudonocardia xinjiangensis</name>
    <dbReference type="NCBI Taxonomy" id="75289"/>
    <lineage>
        <taxon>Bacteria</taxon>
        <taxon>Bacillati</taxon>
        <taxon>Actinomycetota</taxon>
        <taxon>Actinomycetes</taxon>
        <taxon>Pseudonocardiales</taxon>
        <taxon>Pseudonocardiaceae</taxon>
        <taxon>Pseudonocardia</taxon>
    </lineage>
</organism>
<dbReference type="InterPro" id="IPR010982">
    <property type="entry name" value="Lambda_DNA-bd_dom_sf"/>
</dbReference>
<reference evidence="2 3" key="1">
    <citation type="submission" date="2020-04" db="EMBL/GenBank/DDBJ databases">
        <authorList>
            <person name="Klaysubun C."/>
            <person name="Duangmal K."/>
            <person name="Lipun K."/>
        </authorList>
    </citation>
    <scope>NUCLEOTIDE SEQUENCE [LARGE SCALE GENOMIC DNA]</scope>
    <source>
        <strain evidence="2 3">JCM 11839</strain>
    </source>
</reference>
<comment type="caution">
    <text evidence="2">The sequence shown here is derived from an EMBL/GenBank/DDBJ whole genome shotgun (WGS) entry which is preliminary data.</text>
</comment>
<dbReference type="InterPro" id="IPR043917">
    <property type="entry name" value="DUF5753"/>
</dbReference>
<dbReference type="Gene3D" id="1.10.260.40">
    <property type="entry name" value="lambda repressor-like DNA-binding domains"/>
    <property type="match status" value="1"/>
</dbReference>
<feature type="domain" description="HTH cro/C1-type" evidence="1">
    <location>
        <begin position="26"/>
        <end position="70"/>
    </location>
</feature>
<gene>
    <name evidence="2" type="ORF">HF577_33050</name>
</gene>
<name>A0ABX1RNF7_9PSEU</name>
<evidence type="ECO:0000259" key="1">
    <source>
        <dbReference type="PROSITE" id="PS50943"/>
    </source>
</evidence>
<proteinExistence type="predicted"/>
<keyword evidence="3" id="KW-1185">Reference proteome</keyword>
<dbReference type="EMBL" id="JAAXKY010000180">
    <property type="protein sequence ID" value="NMH81903.1"/>
    <property type="molecule type" value="Genomic_DNA"/>
</dbReference>
<dbReference type="PROSITE" id="PS50943">
    <property type="entry name" value="HTH_CROC1"/>
    <property type="match status" value="1"/>
</dbReference>
<dbReference type="Proteomes" id="UP001296706">
    <property type="component" value="Unassembled WGS sequence"/>
</dbReference>
<dbReference type="Pfam" id="PF13560">
    <property type="entry name" value="HTH_31"/>
    <property type="match status" value="1"/>
</dbReference>